<dbReference type="AlphaFoldDB" id="A0AAV5UDF5"/>
<organism evidence="1 2">
    <name type="scientific">Pristionchus entomophagus</name>
    <dbReference type="NCBI Taxonomy" id="358040"/>
    <lineage>
        <taxon>Eukaryota</taxon>
        <taxon>Metazoa</taxon>
        <taxon>Ecdysozoa</taxon>
        <taxon>Nematoda</taxon>
        <taxon>Chromadorea</taxon>
        <taxon>Rhabditida</taxon>
        <taxon>Rhabditina</taxon>
        <taxon>Diplogasteromorpha</taxon>
        <taxon>Diplogasteroidea</taxon>
        <taxon>Neodiplogasteridae</taxon>
        <taxon>Pristionchus</taxon>
    </lineage>
</organism>
<reference evidence="1" key="1">
    <citation type="submission" date="2023-10" db="EMBL/GenBank/DDBJ databases">
        <title>Genome assembly of Pristionchus species.</title>
        <authorList>
            <person name="Yoshida K."/>
            <person name="Sommer R.J."/>
        </authorList>
    </citation>
    <scope>NUCLEOTIDE SEQUENCE</scope>
    <source>
        <strain evidence="1">RS0144</strain>
    </source>
</reference>
<sequence>KLLWLTLHFMSQHSLPIPSGSSMAKQDLITLFSALGSSGDATMESLRDHLPSIEDGSSRLLVSIAQNDLIAGFNPSAFRLAIGNEKANKEVGLNVNSRGNLLIVSVEFEGNTTISSSHSASGCRELCFRLRSENGQMADLVISHLFRYILVPFHLVAQKKRDIDLKQ</sequence>
<evidence type="ECO:0000313" key="1">
    <source>
        <dbReference type="EMBL" id="GMT04409.1"/>
    </source>
</evidence>
<gene>
    <name evidence="1" type="ORF">PENTCL1PPCAC_26583</name>
</gene>
<dbReference type="EMBL" id="BTSX01000006">
    <property type="protein sequence ID" value="GMT04409.1"/>
    <property type="molecule type" value="Genomic_DNA"/>
</dbReference>
<feature type="non-terminal residue" evidence="1">
    <location>
        <position position="1"/>
    </location>
</feature>
<accession>A0AAV5UDF5</accession>
<proteinExistence type="predicted"/>
<evidence type="ECO:0000313" key="2">
    <source>
        <dbReference type="Proteomes" id="UP001432027"/>
    </source>
</evidence>
<keyword evidence="2" id="KW-1185">Reference proteome</keyword>
<name>A0AAV5UDF5_9BILA</name>
<protein>
    <submittedName>
        <fullName evidence="1">Uncharacterized protein</fullName>
    </submittedName>
</protein>
<dbReference type="Proteomes" id="UP001432027">
    <property type="component" value="Unassembled WGS sequence"/>
</dbReference>
<comment type="caution">
    <text evidence="1">The sequence shown here is derived from an EMBL/GenBank/DDBJ whole genome shotgun (WGS) entry which is preliminary data.</text>
</comment>